<accession>A0A0N4YNT6</accession>
<evidence type="ECO:0000313" key="2">
    <source>
        <dbReference type="Proteomes" id="UP000271162"/>
    </source>
</evidence>
<evidence type="ECO:0000313" key="1">
    <source>
        <dbReference type="EMBL" id="VDL82635.1"/>
    </source>
</evidence>
<reference evidence="3" key="1">
    <citation type="submission" date="2017-02" db="UniProtKB">
        <authorList>
            <consortium name="WormBaseParasite"/>
        </authorList>
    </citation>
    <scope>IDENTIFICATION</scope>
</reference>
<dbReference type="EMBL" id="UYSL01023748">
    <property type="protein sequence ID" value="VDL82635.1"/>
    <property type="molecule type" value="Genomic_DNA"/>
</dbReference>
<evidence type="ECO:0000313" key="3">
    <source>
        <dbReference type="WBParaSite" id="NBR_0001890601-mRNA-1"/>
    </source>
</evidence>
<organism evidence="3">
    <name type="scientific">Nippostrongylus brasiliensis</name>
    <name type="common">Rat hookworm</name>
    <dbReference type="NCBI Taxonomy" id="27835"/>
    <lineage>
        <taxon>Eukaryota</taxon>
        <taxon>Metazoa</taxon>
        <taxon>Ecdysozoa</taxon>
        <taxon>Nematoda</taxon>
        <taxon>Chromadorea</taxon>
        <taxon>Rhabditida</taxon>
        <taxon>Rhabditina</taxon>
        <taxon>Rhabditomorpha</taxon>
        <taxon>Strongyloidea</taxon>
        <taxon>Heligmosomidae</taxon>
        <taxon>Nippostrongylus</taxon>
    </lineage>
</organism>
<sequence>MGIDIDIVCMTAVIETSFSLHGAYSPSHILMQRCAFDDDGDTTSIQSRRVHMKRYKGTPPLPVTLGAAPASACLLCSGD</sequence>
<protein>
    <submittedName>
        <fullName evidence="3">ZP domain-containing protein</fullName>
    </submittedName>
</protein>
<proteinExistence type="predicted"/>
<name>A0A0N4YNT6_NIPBR</name>
<gene>
    <name evidence="1" type="ORF">NBR_LOCUS18907</name>
</gene>
<dbReference type="WBParaSite" id="NBR_0001890601-mRNA-1">
    <property type="protein sequence ID" value="NBR_0001890601-mRNA-1"/>
    <property type="gene ID" value="NBR_0001890601"/>
</dbReference>
<keyword evidence="2" id="KW-1185">Reference proteome</keyword>
<dbReference type="AlphaFoldDB" id="A0A0N4YNT6"/>
<dbReference type="Proteomes" id="UP000271162">
    <property type="component" value="Unassembled WGS sequence"/>
</dbReference>
<reference evidence="1 2" key="2">
    <citation type="submission" date="2018-11" db="EMBL/GenBank/DDBJ databases">
        <authorList>
            <consortium name="Pathogen Informatics"/>
        </authorList>
    </citation>
    <scope>NUCLEOTIDE SEQUENCE [LARGE SCALE GENOMIC DNA]</scope>
</reference>